<dbReference type="SUPFAM" id="SSF54001">
    <property type="entry name" value="Cysteine proteinases"/>
    <property type="match status" value="1"/>
</dbReference>
<keyword evidence="4" id="KW-0788">Thiol protease</keyword>
<gene>
    <name evidence="7" type="ORF">Q8A49_04795</name>
</gene>
<dbReference type="PANTHER" id="PTHR47053">
    <property type="entry name" value="MUREIN DD-ENDOPEPTIDASE MEPH-RELATED"/>
    <property type="match status" value="1"/>
</dbReference>
<feature type="compositionally biased region" description="Basic and acidic residues" evidence="5">
    <location>
        <begin position="115"/>
        <end position="128"/>
    </location>
</feature>
<accession>A0ABU7KKJ0</accession>
<dbReference type="Gene3D" id="3.90.1720.10">
    <property type="entry name" value="endopeptidase domain like (from Nostoc punctiforme)"/>
    <property type="match status" value="1"/>
</dbReference>
<dbReference type="Pfam" id="PF13406">
    <property type="entry name" value="SLT_2"/>
    <property type="match status" value="1"/>
</dbReference>
<reference evidence="7 8" key="1">
    <citation type="submission" date="2023-07" db="EMBL/GenBank/DDBJ databases">
        <authorList>
            <person name="Girao M."/>
            <person name="Carvalho M.F."/>
        </authorList>
    </citation>
    <scope>NUCLEOTIDE SEQUENCE [LARGE SCALE GENOMIC DNA]</scope>
    <source>
        <strain evidence="7 8">66/93</strain>
    </source>
</reference>
<dbReference type="InterPro" id="IPR023346">
    <property type="entry name" value="Lysozyme-like_dom_sf"/>
</dbReference>
<feature type="domain" description="NlpC/P60" evidence="6">
    <location>
        <begin position="234"/>
        <end position="357"/>
    </location>
</feature>
<dbReference type="Proteomes" id="UP001348641">
    <property type="component" value="Unassembled WGS sequence"/>
</dbReference>
<dbReference type="InterPro" id="IPR000064">
    <property type="entry name" value="NLP_P60_dom"/>
</dbReference>
<dbReference type="InterPro" id="IPR038765">
    <property type="entry name" value="Papain-like_cys_pep_sf"/>
</dbReference>
<evidence type="ECO:0000256" key="1">
    <source>
        <dbReference type="ARBA" id="ARBA00007074"/>
    </source>
</evidence>
<dbReference type="PANTHER" id="PTHR47053:SF1">
    <property type="entry name" value="MUREIN DD-ENDOPEPTIDASE MEPH-RELATED"/>
    <property type="match status" value="1"/>
</dbReference>
<evidence type="ECO:0000313" key="7">
    <source>
        <dbReference type="EMBL" id="MEE2049808.1"/>
    </source>
</evidence>
<evidence type="ECO:0000256" key="2">
    <source>
        <dbReference type="ARBA" id="ARBA00022670"/>
    </source>
</evidence>
<evidence type="ECO:0000259" key="6">
    <source>
        <dbReference type="PROSITE" id="PS51935"/>
    </source>
</evidence>
<dbReference type="RefSeq" id="WP_330157067.1">
    <property type="nucleotide sequence ID" value="NZ_BAAAJA010000011.1"/>
</dbReference>
<proteinExistence type="inferred from homology"/>
<dbReference type="PROSITE" id="PS51935">
    <property type="entry name" value="NLPC_P60"/>
    <property type="match status" value="1"/>
</dbReference>
<comment type="similarity">
    <text evidence="1">Belongs to the peptidase C40 family.</text>
</comment>
<evidence type="ECO:0000256" key="3">
    <source>
        <dbReference type="ARBA" id="ARBA00022801"/>
    </source>
</evidence>
<evidence type="ECO:0000256" key="4">
    <source>
        <dbReference type="ARBA" id="ARBA00022807"/>
    </source>
</evidence>
<feature type="region of interest" description="Disordered" evidence="5">
    <location>
        <begin position="84"/>
        <end position="128"/>
    </location>
</feature>
<sequence>MLKPVIGTAALVMVLVAVLGAVGTGSGERERVEHAQAQAEEVPGIPAVLLDAYRRAARGLEQRHPGCTGMSWAVLAGIGREESDHAAGHAIAPGGDTDPPVVGPRLDGTGTGDNRTAHTDSDKGRWDGDTEYDAAVGVTQLLPAWWAEHGVDGDGDGEADPHNVYDATASTAAELCTGHPLATVDFTHEEQLTDALSRYNPWDTYVENVLANIAEYEEFDNAANGGHAVSGSGGKKGRTAAEWALEQVGKPYVWGGTGPDGFDCSGLVMKAWQAAGVRIPRVTTDQVDAGETVALDSLAPGDLLFYDTGSGPAPSHVTIYAGDGKMVNAARSGTNIRVEPVEGPYYSARFMSATRPG</sequence>
<dbReference type="SUPFAM" id="SSF53955">
    <property type="entry name" value="Lysozyme-like"/>
    <property type="match status" value="1"/>
</dbReference>
<feature type="compositionally biased region" description="Low complexity" evidence="5">
    <location>
        <begin position="93"/>
        <end position="104"/>
    </location>
</feature>
<dbReference type="InterPro" id="IPR051202">
    <property type="entry name" value="Peptidase_C40"/>
</dbReference>
<protein>
    <submittedName>
        <fullName evidence="7">NlpC/P60 family protein</fullName>
    </submittedName>
</protein>
<keyword evidence="2" id="KW-0645">Protease</keyword>
<dbReference type="InterPro" id="IPR031304">
    <property type="entry name" value="SLT_2"/>
</dbReference>
<dbReference type="Pfam" id="PF00877">
    <property type="entry name" value="NLPC_P60"/>
    <property type="match status" value="1"/>
</dbReference>
<dbReference type="EMBL" id="JAUUCC010000008">
    <property type="protein sequence ID" value="MEE2049808.1"/>
    <property type="molecule type" value="Genomic_DNA"/>
</dbReference>
<comment type="caution">
    <text evidence="7">The sequence shown here is derived from an EMBL/GenBank/DDBJ whole genome shotgun (WGS) entry which is preliminary data.</text>
</comment>
<name>A0ABU7KKJ0_9ACTN</name>
<keyword evidence="3" id="KW-0378">Hydrolase</keyword>
<evidence type="ECO:0000313" key="8">
    <source>
        <dbReference type="Proteomes" id="UP001348641"/>
    </source>
</evidence>
<organism evidence="7 8">
    <name type="scientific">Nocardiopsis tropica</name>
    <dbReference type="NCBI Taxonomy" id="109330"/>
    <lineage>
        <taxon>Bacteria</taxon>
        <taxon>Bacillati</taxon>
        <taxon>Actinomycetota</taxon>
        <taxon>Actinomycetes</taxon>
        <taxon>Streptosporangiales</taxon>
        <taxon>Nocardiopsidaceae</taxon>
        <taxon>Nocardiopsis</taxon>
    </lineage>
</organism>
<evidence type="ECO:0000256" key="5">
    <source>
        <dbReference type="SAM" id="MobiDB-lite"/>
    </source>
</evidence>